<dbReference type="PROSITE" id="PS51746">
    <property type="entry name" value="PPM_2"/>
    <property type="match status" value="1"/>
</dbReference>
<name>A0A5C6BWR1_9BACT</name>
<comment type="caution">
    <text evidence="2">The sequence shown here is derived from an EMBL/GenBank/DDBJ whole genome shotgun (WGS) entry which is preliminary data.</text>
</comment>
<feature type="domain" description="PPM-type phosphatase" evidence="1">
    <location>
        <begin position="40"/>
        <end position="282"/>
    </location>
</feature>
<evidence type="ECO:0000313" key="3">
    <source>
        <dbReference type="Proteomes" id="UP000319908"/>
    </source>
</evidence>
<dbReference type="EMBL" id="SJPU01000002">
    <property type="protein sequence ID" value="TWU16703.1"/>
    <property type="molecule type" value="Genomic_DNA"/>
</dbReference>
<proteinExistence type="predicted"/>
<dbReference type="InterPro" id="IPR001932">
    <property type="entry name" value="PPM-type_phosphatase-like_dom"/>
</dbReference>
<evidence type="ECO:0000259" key="1">
    <source>
        <dbReference type="PROSITE" id="PS51746"/>
    </source>
</evidence>
<protein>
    <recommendedName>
        <fullName evidence="1">PPM-type phosphatase domain-containing protein</fullName>
    </recommendedName>
</protein>
<dbReference type="CDD" id="cd00143">
    <property type="entry name" value="PP2Cc"/>
    <property type="match status" value="1"/>
</dbReference>
<keyword evidence="3" id="KW-1185">Reference proteome</keyword>
<dbReference type="Gene3D" id="3.60.40.10">
    <property type="entry name" value="PPM-type phosphatase domain"/>
    <property type="match status" value="1"/>
</dbReference>
<dbReference type="GO" id="GO:0016787">
    <property type="term" value="F:hydrolase activity"/>
    <property type="evidence" value="ECO:0007669"/>
    <property type="project" value="UniProtKB-KW"/>
</dbReference>
<dbReference type="Proteomes" id="UP000319908">
    <property type="component" value="Unassembled WGS sequence"/>
</dbReference>
<sequence>MTTIAETLARDISRDRVAPRFFLESEMGFPELLQSDGWLGNAVVYSQTCPGKEEPNDDSAVVISTPGGGIVMAVADGVGGAPVGYKASAIAVQCLAESLAIHPSMSDLRPAILDGIEKANEEILDMGTGAATTICVVEVHNRIARGYQVGDSMALFVGGRGAVKWKSTSHSPVGYAVESGLLNEEEAMHHDERHIVSNLVGSRTMHIEIGPAIHLAPRDTIVLASDGLFDNLHISEICQRARLGPPLQRMNALVSLAQQRMDGTVADSPGKPDDLAVVLLTP</sequence>
<dbReference type="Pfam" id="PF13672">
    <property type="entry name" value="PP2C_2"/>
    <property type="match status" value="1"/>
</dbReference>
<evidence type="ECO:0000313" key="2">
    <source>
        <dbReference type="EMBL" id="TWU16703.1"/>
    </source>
</evidence>
<dbReference type="SMART" id="SM00332">
    <property type="entry name" value="PP2Cc"/>
    <property type="match status" value="1"/>
</dbReference>
<organism evidence="2 3">
    <name type="scientific">Allorhodopirellula heiligendammensis</name>
    <dbReference type="NCBI Taxonomy" id="2714739"/>
    <lineage>
        <taxon>Bacteria</taxon>
        <taxon>Pseudomonadati</taxon>
        <taxon>Planctomycetota</taxon>
        <taxon>Planctomycetia</taxon>
        <taxon>Pirellulales</taxon>
        <taxon>Pirellulaceae</taxon>
        <taxon>Allorhodopirellula</taxon>
    </lineage>
</organism>
<keyword evidence="2" id="KW-0378">Hydrolase</keyword>
<accession>A0A5C6BWR1</accession>
<reference evidence="2 3" key="1">
    <citation type="journal article" date="2020" name="Antonie Van Leeuwenhoek">
        <title>Rhodopirellula heiligendammensis sp. nov., Rhodopirellula pilleata sp. nov., and Rhodopirellula solitaria sp. nov. isolated from natural or artificial marine surfaces in Northern Germany and California, USA, and emended description of the genus Rhodopirellula.</title>
        <authorList>
            <person name="Kallscheuer N."/>
            <person name="Wiegand S."/>
            <person name="Jogler M."/>
            <person name="Boedeker C."/>
            <person name="Peeters S.H."/>
            <person name="Rast P."/>
            <person name="Heuer A."/>
            <person name="Jetten M.S.M."/>
            <person name="Rohde M."/>
            <person name="Jogler C."/>
        </authorList>
    </citation>
    <scope>NUCLEOTIDE SEQUENCE [LARGE SCALE GENOMIC DNA]</scope>
    <source>
        <strain evidence="2 3">Poly21</strain>
    </source>
</reference>
<dbReference type="InterPro" id="IPR036457">
    <property type="entry name" value="PPM-type-like_dom_sf"/>
</dbReference>
<dbReference type="SUPFAM" id="SSF81606">
    <property type="entry name" value="PP2C-like"/>
    <property type="match status" value="1"/>
</dbReference>
<dbReference type="RefSeq" id="WP_302119496.1">
    <property type="nucleotide sequence ID" value="NZ_SJPU01000002.1"/>
</dbReference>
<gene>
    <name evidence="2" type="ORF">Poly21_39090</name>
</gene>
<dbReference type="AlphaFoldDB" id="A0A5C6BWR1"/>
<dbReference type="SMART" id="SM00331">
    <property type="entry name" value="PP2C_SIG"/>
    <property type="match status" value="1"/>
</dbReference>